<evidence type="ECO:0000313" key="1">
    <source>
        <dbReference type="EMBL" id="CAF1717049.1"/>
    </source>
</evidence>
<proteinExistence type="predicted"/>
<name>A0A816ILS8_BRANA</name>
<dbReference type="Proteomes" id="UP001295469">
    <property type="component" value="Chromosome C09"/>
</dbReference>
<sequence length="81" mass="9038">MTSTEFSFSVSLGFPRRPPSLESPAVTAVNHCTESELSLLSLQFYINVCGVEPGGAASKRLKLWKRAQIWFLPLHDFARGR</sequence>
<gene>
    <name evidence="1" type="ORF">DARMORV10_C09P11290.1</name>
</gene>
<reference evidence="1" key="1">
    <citation type="submission" date="2021-01" db="EMBL/GenBank/DDBJ databases">
        <authorList>
            <consortium name="Genoscope - CEA"/>
            <person name="William W."/>
        </authorList>
    </citation>
    <scope>NUCLEOTIDE SEQUENCE</scope>
</reference>
<dbReference type="AlphaFoldDB" id="A0A816ILS8"/>
<protein>
    <submittedName>
        <fullName evidence="1">(rape) hypothetical protein</fullName>
    </submittedName>
</protein>
<organism evidence="1">
    <name type="scientific">Brassica napus</name>
    <name type="common">Rape</name>
    <dbReference type="NCBI Taxonomy" id="3708"/>
    <lineage>
        <taxon>Eukaryota</taxon>
        <taxon>Viridiplantae</taxon>
        <taxon>Streptophyta</taxon>
        <taxon>Embryophyta</taxon>
        <taxon>Tracheophyta</taxon>
        <taxon>Spermatophyta</taxon>
        <taxon>Magnoliopsida</taxon>
        <taxon>eudicotyledons</taxon>
        <taxon>Gunneridae</taxon>
        <taxon>Pentapetalae</taxon>
        <taxon>rosids</taxon>
        <taxon>malvids</taxon>
        <taxon>Brassicales</taxon>
        <taxon>Brassicaceae</taxon>
        <taxon>Brassiceae</taxon>
        <taxon>Brassica</taxon>
    </lineage>
</organism>
<dbReference type="EMBL" id="HG994373">
    <property type="protein sequence ID" value="CAF1717049.1"/>
    <property type="molecule type" value="Genomic_DNA"/>
</dbReference>
<accession>A0A816ILS8</accession>